<evidence type="ECO:0000256" key="9">
    <source>
        <dbReference type="ARBA" id="ARBA00023136"/>
    </source>
</evidence>
<comment type="similarity">
    <text evidence="2">Belongs to the TonB family.</text>
</comment>
<evidence type="ECO:0000256" key="2">
    <source>
        <dbReference type="ARBA" id="ARBA00006555"/>
    </source>
</evidence>
<evidence type="ECO:0000256" key="7">
    <source>
        <dbReference type="ARBA" id="ARBA00022927"/>
    </source>
</evidence>
<name>A0ABZ0IS32_9BACT</name>
<evidence type="ECO:0000256" key="4">
    <source>
        <dbReference type="ARBA" id="ARBA00022475"/>
    </source>
</evidence>
<keyword evidence="5" id="KW-0997">Cell inner membrane</keyword>
<evidence type="ECO:0000313" key="12">
    <source>
        <dbReference type="EMBL" id="WOK07391.1"/>
    </source>
</evidence>
<keyword evidence="6 10" id="KW-0812">Transmembrane</keyword>
<protein>
    <submittedName>
        <fullName evidence="12">TonB family protein</fullName>
    </submittedName>
</protein>
<evidence type="ECO:0000256" key="6">
    <source>
        <dbReference type="ARBA" id="ARBA00022692"/>
    </source>
</evidence>
<feature type="transmembrane region" description="Helical" evidence="10">
    <location>
        <begin position="6"/>
        <end position="25"/>
    </location>
</feature>
<dbReference type="PROSITE" id="PS52015">
    <property type="entry name" value="TONB_CTD"/>
    <property type="match status" value="1"/>
</dbReference>
<dbReference type="NCBIfam" id="TIGR01352">
    <property type="entry name" value="tonB_Cterm"/>
    <property type="match status" value="1"/>
</dbReference>
<keyword evidence="8 10" id="KW-1133">Transmembrane helix</keyword>
<evidence type="ECO:0000259" key="11">
    <source>
        <dbReference type="PROSITE" id="PS52015"/>
    </source>
</evidence>
<dbReference type="InterPro" id="IPR008756">
    <property type="entry name" value="Peptidase_M56"/>
</dbReference>
<evidence type="ECO:0000313" key="13">
    <source>
        <dbReference type="Proteomes" id="UP001302349"/>
    </source>
</evidence>
<dbReference type="Proteomes" id="UP001302349">
    <property type="component" value="Chromosome"/>
</dbReference>
<evidence type="ECO:0000256" key="10">
    <source>
        <dbReference type="SAM" id="Phobius"/>
    </source>
</evidence>
<dbReference type="Pfam" id="PF13715">
    <property type="entry name" value="CarbopepD_reg_2"/>
    <property type="match status" value="1"/>
</dbReference>
<dbReference type="Gene3D" id="2.60.40.1120">
    <property type="entry name" value="Carboxypeptidase-like, regulatory domain"/>
    <property type="match status" value="1"/>
</dbReference>
<keyword evidence="3" id="KW-0813">Transport</keyword>
<comment type="subcellular location">
    <subcellularLocation>
        <location evidence="1">Cell inner membrane</location>
        <topology evidence="1">Single-pass membrane protein</topology>
        <orientation evidence="1">Periplasmic side</orientation>
    </subcellularLocation>
</comment>
<dbReference type="PANTHER" id="PTHR33446">
    <property type="entry name" value="PROTEIN TONB-RELATED"/>
    <property type="match status" value="1"/>
</dbReference>
<dbReference type="InterPro" id="IPR037682">
    <property type="entry name" value="TonB_C"/>
</dbReference>
<evidence type="ECO:0000256" key="3">
    <source>
        <dbReference type="ARBA" id="ARBA00022448"/>
    </source>
</evidence>
<gene>
    <name evidence="12" type="ORF">RT717_01990</name>
</gene>
<reference evidence="12 13" key="1">
    <citation type="journal article" date="2023" name="Microbiol. Resour. Announc.">
        <title>Complete Genome Sequence of Imperialibacter roseus strain P4T.</title>
        <authorList>
            <person name="Tizabi D.R."/>
            <person name="Bachvaroff T."/>
            <person name="Hill R.T."/>
        </authorList>
    </citation>
    <scope>NUCLEOTIDE SEQUENCE [LARGE SCALE GENOMIC DNA]</scope>
    <source>
        <strain evidence="12 13">P4T</strain>
    </source>
</reference>
<evidence type="ECO:0000256" key="1">
    <source>
        <dbReference type="ARBA" id="ARBA00004383"/>
    </source>
</evidence>
<feature type="transmembrane region" description="Helical" evidence="10">
    <location>
        <begin position="37"/>
        <end position="58"/>
    </location>
</feature>
<organism evidence="12 13">
    <name type="scientific">Imperialibacter roseus</name>
    <dbReference type="NCBI Taxonomy" id="1324217"/>
    <lineage>
        <taxon>Bacteria</taxon>
        <taxon>Pseudomonadati</taxon>
        <taxon>Bacteroidota</taxon>
        <taxon>Cytophagia</taxon>
        <taxon>Cytophagales</taxon>
        <taxon>Flammeovirgaceae</taxon>
        <taxon>Imperialibacter</taxon>
    </lineage>
</organism>
<dbReference type="SUPFAM" id="SSF49464">
    <property type="entry name" value="Carboxypeptidase regulatory domain-like"/>
    <property type="match status" value="1"/>
</dbReference>
<evidence type="ECO:0000256" key="5">
    <source>
        <dbReference type="ARBA" id="ARBA00022519"/>
    </source>
</evidence>
<dbReference type="Pfam" id="PF03544">
    <property type="entry name" value="TonB_C"/>
    <property type="match status" value="1"/>
</dbReference>
<dbReference type="Pfam" id="PF05569">
    <property type="entry name" value="Peptidase_M56"/>
    <property type="match status" value="1"/>
</dbReference>
<dbReference type="PANTHER" id="PTHR33446:SF2">
    <property type="entry name" value="PROTEIN TONB"/>
    <property type="match status" value="1"/>
</dbReference>
<dbReference type="RefSeq" id="WP_317490069.1">
    <property type="nucleotide sequence ID" value="NZ_CP136051.1"/>
</dbReference>
<dbReference type="InterPro" id="IPR008969">
    <property type="entry name" value="CarboxyPept-like_regulatory"/>
</dbReference>
<keyword evidence="9 10" id="KW-0472">Membrane</keyword>
<keyword evidence="13" id="KW-1185">Reference proteome</keyword>
<keyword evidence="7" id="KW-0653">Protein transport</keyword>
<dbReference type="Gene3D" id="3.30.1150.10">
    <property type="match status" value="1"/>
</dbReference>
<feature type="transmembrane region" description="Helical" evidence="10">
    <location>
        <begin position="92"/>
        <end position="115"/>
    </location>
</feature>
<sequence length="508" mass="56092">MNNYQSYLIEANIGLLLFGLAYLVLLQKEQTFLLKRLLLLGMIAAAAFLPLLSFSTVFSSLATNQMSINGYYLPAILLTAEKASTPATPESISLLTICFWLYWVVVAVLLIQFILRITALLKQSSTGRFVKNIGPVKVYEVDSTDYAFSFFNLVFIGQLGDLNENAKNKIIAHELVHYKEWHSLDILFVELLRILFWFNPSIYVLKNALVEAHEYRADELSVREGEEQVYCSLIARLALNGAGYHIANHFNKSLTLKRIAMIKSDKLKVRWWKLAATAPVGLLFFFFVSCEQQSGNEPVREIEVAADDAAKEIFTVVEELPAFPGGMNNLYKYFSTNLTYPPQAKAAGTEGKVFVEFVVNKNGTVSDAKVIKGIGSGCDEEAIRVVTSSPEWTPALQRGKKVRTRMILPVFFTLDGNVELEVPATPTIVGEPLKVTIKKSEQNGSQTVITGVVATEDGEEIPGASIILTGTTSGTVSDLDGSFRLVTESKSGALAVSFVGYKTEEIAF</sequence>
<evidence type="ECO:0000256" key="8">
    <source>
        <dbReference type="ARBA" id="ARBA00022989"/>
    </source>
</evidence>
<keyword evidence="4" id="KW-1003">Cell membrane</keyword>
<dbReference type="InterPro" id="IPR051045">
    <property type="entry name" value="TonB-dependent_transducer"/>
</dbReference>
<dbReference type="InterPro" id="IPR006260">
    <property type="entry name" value="TonB/TolA_C"/>
</dbReference>
<accession>A0ABZ0IS32</accession>
<proteinExistence type="inferred from homology"/>
<feature type="domain" description="TonB C-terminal" evidence="11">
    <location>
        <begin position="325"/>
        <end position="421"/>
    </location>
</feature>
<dbReference type="EMBL" id="CP136051">
    <property type="protein sequence ID" value="WOK07391.1"/>
    <property type="molecule type" value="Genomic_DNA"/>
</dbReference>
<dbReference type="SUPFAM" id="SSF74653">
    <property type="entry name" value="TolA/TonB C-terminal domain"/>
    <property type="match status" value="1"/>
</dbReference>
<dbReference type="CDD" id="cd07341">
    <property type="entry name" value="M56_BlaR1_MecR1_like"/>
    <property type="match status" value="1"/>
</dbReference>